<name>A0A0R3PI78_ANGCS</name>
<dbReference type="WBParaSite" id="ACOC_0000405501-mRNA-1">
    <property type="protein sequence ID" value="ACOC_0000405501-mRNA-1"/>
    <property type="gene ID" value="ACOC_0000405501"/>
</dbReference>
<organism evidence="3">
    <name type="scientific">Angiostrongylus costaricensis</name>
    <name type="common">Nematode worm</name>
    <dbReference type="NCBI Taxonomy" id="334426"/>
    <lineage>
        <taxon>Eukaryota</taxon>
        <taxon>Metazoa</taxon>
        <taxon>Ecdysozoa</taxon>
        <taxon>Nematoda</taxon>
        <taxon>Chromadorea</taxon>
        <taxon>Rhabditida</taxon>
        <taxon>Rhabditina</taxon>
        <taxon>Rhabditomorpha</taxon>
        <taxon>Strongyloidea</taxon>
        <taxon>Metastrongylidae</taxon>
        <taxon>Angiostrongylus</taxon>
    </lineage>
</organism>
<dbReference type="AlphaFoldDB" id="A0A0R3PI78"/>
<gene>
    <name evidence="1" type="ORF">ACOC_LOCUS4056</name>
</gene>
<dbReference type="EMBL" id="UYYA01001861">
    <property type="protein sequence ID" value="VDM55641.1"/>
    <property type="molecule type" value="Genomic_DNA"/>
</dbReference>
<dbReference type="OrthoDB" id="5854880at2759"/>
<dbReference type="Gene3D" id="3.60.10.10">
    <property type="entry name" value="Endonuclease/exonuclease/phosphatase"/>
    <property type="match status" value="1"/>
</dbReference>
<evidence type="ECO:0000313" key="2">
    <source>
        <dbReference type="Proteomes" id="UP000267027"/>
    </source>
</evidence>
<keyword evidence="2" id="KW-1185">Reference proteome</keyword>
<evidence type="ECO:0000313" key="3">
    <source>
        <dbReference type="WBParaSite" id="ACOC_0000405501-mRNA-1"/>
    </source>
</evidence>
<reference evidence="1 2" key="2">
    <citation type="submission" date="2018-11" db="EMBL/GenBank/DDBJ databases">
        <authorList>
            <consortium name="Pathogen Informatics"/>
        </authorList>
    </citation>
    <scope>NUCLEOTIDE SEQUENCE [LARGE SCALE GENOMIC DNA]</scope>
    <source>
        <strain evidence="1 2">Costa Rica</strain>
    </source>
</reference>
<proteinExistence type="predicted"/>
<dbReference type="Proteomes" id="UP000267027">
    <property type="component" value="Unassembled WGS sequence"/>
</dbReference>
<accession>A0A0R3PI78</accession>
<evidence type="ECO:0000313" key="1">
    <source>
        <dbReference type="EMBL" id="VDM55641.1"/>
    </source>
</evidence>
<reference evidence="3" key="1">
    <citation type="submission" date="2017-02" db="UniProtKB">
        <authorList>
            <consortium name="WormBaseParasite"/>
        </authorList>
    </citation>
    <scope>IDENTIFICATION</scope>
</reference>
<sequence>MVTISTYNARTLASESSVEHLLMQARKIKYDNINLAETRRRQSFNAVYNTGEELLLGTYDRRRVGGVGVLVTSLSTNIDSIEQLTTRIGRLRLRRRESIPPLTIVVFYAPTSNYDEEKVEAFHMTTS</sequence>
<protein>
    <submittedName>
        <fullName evidence="3">Endo/exonuclease/phosphatase domain-containing protein</fullName>
    </submittedName>
</protein>
<dbReference type="InterPro" id="IPR036691">
    <property type="entry name" value="Endo/exonu/phosph_ase_sf"/>
</dbReference>